<keyword evidence="3" id="KW-0813">Transport</keyword>
<sequence>MNEAGKKSWSFISEDSFCAPAEVPIEVLESLAARDSSEDGGDVDLAADMLRFHDQMQQPRTLGTEKKRSKSTPRGPRKASSPKRKMTVTFQDDHRESIPMVYRKSSAPSPPIQLLEEPTVRPRPRERSNTPPNVFNHVLYGSLRHGESVDPLSRDFLGLAMTAVASGFMVPFLSNCFHPLLTVYLNFNEQQSRATEQFLKLPGVISFFIGLVSDFYPLWSFHRKSYMIGGWVFAYFNLMALVIITMVDDHADLLDESVRTLYGGIVYVLLMMGTSLGVTIASVSAVAFLVELSQREAIHDRGSKMMKYFVLRQFFTLVSNITTSLIMDYDETTQLTRSLVSLKMIVLLMALISLIPIPAVLFRLSEEKREIKVDSVDRLSLAHQLWNIIQQQAVWRIIAFICAFMFLVYFEFDNAARALDHWSGVSPNAHRLGEIPLHAVSFITMVIFRAFFLNYSWIRITAGGLLIFVITRLAASLPVIFNGVRSPWYFLPMMSLSGILDGILTAMTTLPLIEITETGIEGATTGLISSYDVLIRSAIETFSDVLSKSSAALVHDFSPETLSLDATRTRWQVSGFVLGSAAIHLAALLPILYLLPVQKLDAQQMRTYGGYHRCAGITIAALFVLLVIYAGTVNILALLQKY</sequence>
<evidence type="ECO:0000256" key="4">
    <source>
        <dbReference type="ARBA" id="ARBA00022692"/>
    </source>
</evidence>
<reference evidence="9" key="1">
    <citation type="submission" date="2021-12" db="EMBL/GenBank/DDBJ databases">
        <title>Prjna785345.</title>
        <authorList>
            <person name="Rujirawat T."/>
            <person name="Krajaejun T."/>
        </authorList>
    </citation>
    <scope>NUCLEOTIDE SEQUENCE</scope>
    <source>
        <strain evidence="9">Pi057C3</strain>
    </source>
</reference>
<feature type="transmembrane region" description="Helical" evidence="8">
    <location>
        <begin position="156"/>
        <end position="181"/>
    </location>
</feature>
<dbReference type="EMBL" id="JAKCXM010000162">
    <property type="protein sequence ID" value="KAJ0400128.1"/>
    <property type="molecule type" value="Genomic_DNA"/>
</dbReference>
<evidence type="ECO:0000256" key="5">
    <source>
        <dbReference type="ARBA" id="ARBA00022989"/>
    </source>
</evidence>
<dbReference type="Proteomes" id="UP001209570">
    <property type="component" value="Unassembled WGS sequence"/>
</dbReference>
<comment type="similarity">
    <text evidence="2">Belongs to the major facilitator superfamily. Folate-biopterin transporter (TC 2.A.71) family.</text>
</comment>
<dbReference type="SUPFAM" id="SSF103473">
    <property type="entry name" value="MFS general substrate transporter"/>
    <property type="match status" value="1"/>
</dbReference>
<dbReference type="PANTHER" id="PTHR31585:SF5">
    <property type="entry name" value="RNA-BINDING S4 DOMAIN-CONTAINING PROTEIN"/>
    <property type="match status" value="1"/>
</dbReference>
<feature type="transmembrane region" description="Helical" evidence="8">
    <location>
        <begin position="226"/>
        <end position="247"/>
    </location>
</feature>
<comment type="caution">
    <text evidence="9">The sequence shown here is derived from an EMBL/GenBank/DDBJ whole genome shotgun (WGS) entry which is preliminary data.</text>
</comment>
<feature type="transmembrane region" description="Helical" evidence="8">
    <location>
        <begin position="435"/>
        <end position="453"/>
    </location>
</feature>
<feature type="transmembrane region" description="Helical" evidence="8">
    <location>
        <begin position="615"/>
        <end position="639"/>
    </location>
</feature>
<evidence type="ECO:0000256" key="8">
    <source>
        <dbReference type="SAM" id="Phobius"/>
    </source>
</evidence>
<evidence type="ECO:0008006" key="11">
    <source>
        <dbReference type="Google" id="ProtNLM"/>
    </source>
</evidence>
<feature type="transmembrane region" description="Helical" evidence="8">
    <location>
        <begin position="309"/>
        <end position="327"/>
    </location>
</feature>
<feature type="transmembrane region" description="Helical" evidence="8">
    <location>
        <begin position="487"/>
        <end position="507"/>
    </location>
</feature>
<evidence type="ECO:0000313" key="9">
    <source>
        <dbReference type="EMBL" id="KAJ0400128.1"/>
    </source>
</evidence>
<name>A0AAD5Q625_PYTIN</name>
<dbReference type="PANTHER" id="PTHR31585">
    <property type="entry name" value="FOLATE-BIOPTERIN TRANSPORTER 1, CHLOROPLASTIC"/>
    <property type="match status" value="1"/>
</dbReference>
<evidence type="ECO:0000256" key="1">
    <source>
        <dbReference type="ARBA" id="ARBA00004141"/>
    </source>
</evidence>
<feature type="compositionally biased region" description="Basic and acidic residues" evidence="7">
    <location>
        <begin position="118"/>
        <end position="128"/>
    </location>
</feature>
<evidence type="ECO:0000313" key="10">
    <source>
        <dbReference type="Proteomes" id="UP001209570"/>
    </source>
</evidence>
<feature type="transmembrane region" description="Helical" evidence="8">
    <location>
        <begin position="267"/>
        <end position="289"/>
    </location>
</feature>
<dbReference type="GO" id="GO:0016020">
    <property type="term" value="C:membrane"/>
    <property type="evidence" value="ECO:0007669"/>
    <property type="project" value="UniProtKB-SubCell"/>
</dbReference>
<evidence type="ECO:0000256" key="7">
    <source>
        <dbReference type="SAM" id="MobiDB-lite"/>
    </source>
</evidence>
<evidence type="ECO:0000256" key="3">
    <source>
        <dbReference type="ARBA" id="ARBA00022448"/>
    </source>
</evidence>
<comment type="subcellular location">
    <subcellularLocation>
        <location evidence="1">Membrane</location>
        <topology evidence="1">Multi-pass membrane protein</topology>
    </subcellularLocation>
</comment>
<dbReference type="AlphaFoldDB" id="A0AAD5Q625"/>
<feature type="compositionally biased region" description="Basic residues" evidence="7">
    <location>
        <begin position="67"/>
        <end position="86"/>
    </location>
</feature>
<dbReference type="InterPro" id="IPR039309">
    <property type="entry name" value="BT1"/>
</dbReference>
<evidence type="ECO:0000256" key="2">
    <source>
        <dbReference type="ARBA" id="ARBA00007015"/>
    </source>
</evidence>
<feature type="transmembrane region" description="Helical" evidence="8">
    <location>
        <begin position="393"/>
        <end position="412"/>
    </location>
</feature>
<organism evidence="9 10">
    <name type="scientific">Pythium insidiosum</name>
    <name type="common">Pythiosis disease agent</name>
    <dbReference type="NCBI Taxonomy" id="114742"/>
    <lineage>
        <taxon>Eukaryota</taxon>
        <taxon>Sar</taxon>
        <taxon>Stramenopiles</taxon>
        <taxon>Oomycota</taxon>
        <taxon>Peronosporomycetes</taxon>
        <taxon>Pythiales</taxon>
        <taxon>Pythiaceae</taxon>
        <taxon>Pythium</taxon>
    </lineage>
</organism>
<evidence type="ECO:0000256" key="6">
    <source>
        <dbReference type="ARBA" id="ARBA00023136"/>
    </source>
</evidence>
<keyword evidence="6 8" id="KW-0472">Membrane</keyword>
<protein>
    <recommendedName>
        <fullName evidence="11">Transmembrane protein</fullName>
    </recommendedName>
</protein>
<keyword evidence="4 8" id="KW-0812">Transmembrane</keyword>
<dbReference type="InterPro" id="IPR036259">
    <property type="entry name" value="MFS_trans_sf"/>
</dbReference>
<feature type="transmembrane region" description="Helical" evidence="8">
    <location>
        <begin position="573"/>
        <end position="595"/>
    </location>
</feature>
<gene>
    <name evidence="9" type="ORF">P43SY_009931</name>
</gene>
<accession>A0AAD5Q625</accession>
<feature type="transmembrane region" description="Helical" evidence="8">
    <location>
        <begin position="201"/>
        <end position="219"/>
    </location>
</feature>
<dbReference type="Gene3D" id="1.20.1250.20">
    <property type="entry name" value="MFS general substrate transporter like domains"/>
    <property type="match status" value="1"/>
</dbReference>
<feature type="transmembrane region" description="Helical" evidence="8">
    <location>
        <begin position="460"/>
        <end position="481"/>
    </location>
</feature>
<keyword evidence="10" id="KW-1185">Reference proteome</keyword>
<keyword evidence="5 8" id="KW-1133">Transmembrane helix</keyword>
<feature type="region of interest" description="Disordered" evidence="7">
    <location>
        <begin position="53"/>
        <end position="131"/>
    </location>
</feature>
<proteinExistence type="inferred from homology"/>
<feature type="transmembrane region" description="Helical" evidence="8">
    <location>
        <begin position="339"/>
        <end position="362"/>
    </location>
</feature>